<evidence type="ECO:0000259" key="1">
    <source>
        <dbReference type="PROSITE" id="PS50011"/>
    </source>
</evidence>
<dbReference type="SUPFAM" id="SSF56112">
    <property type="entry name" value="Protein kinase-like (PK-like)"/>
    <property type="match status" value="2"/>
</dbReference>
<comment type="caution">
    <text evidence="2">The sequence shown here is derived from an EMBL/GenBank/DDBJ whole genome shotgun (WGS) entry which is preliminary data.</text>
</comment>
<organism evidence="2 3">
    <name type="scientific">Handroanthus impetiginosus</name>
    <dbReference type="NCBI Taxonomy" id="429701"/>
    <lineage>
        <taxon>Eukaryota</taxon>
        <taxon>Viridiplantae</taxon>
        <taxon>Streptophyta</taxon>
        <taxon>Embryophyta</taxon>
        <taxon>Tracheophyta</taxon>
        <taxon>Spermatophyta</taxon>
        <taxon>Magnoliopsida</taxon>
        <taxon>eudicotyledons</taxon>
        <taxon>Gunneridae</taxon>
        <taxon>Pentapetalae</taxon>
        <taxon>asterids</taxon>
        <taxon>lamiids</taxon>
        <taxon>Lamiales</taxon>
        <taxon>Bignoniaceae</taxon>
        <taxon>Crescentiina</taxon>
        <taxon>Tabebuia alliance</taxon>
        <taxon>Handroanthus</taxon>
    </lineage>
</organism>
<name>A0A2G9H5Y3_9LAMI</name>
<dbReference type="PANTHER" id="PTHR48010:SF1">
    <property type="entry name" value="PROTEIN KINASE DOMAIN-CONTAINING PROTEIN"/>
    <property type="match status" value="1"/>
</dbReference>
<dbReference type="PANTHER" id="PTHR48010">
    <property type="entry name" value="OS05G0588300 PROTEIN"/>
    <property type="match status" value="1"/>
</dbReference>
<dbReference type="Pfam" id="PF07714">
    <property type="entry name" value="PK_Tyr_Ser-Thr"/>
    <property type="match status" value="2"/>
</dbReference>
<keyword evidence="2" id="KW-0723">Serine/threonine-protein kinase</keyword>
<reference evidence="3" key="1">
    <citation type="journal article" date="2018" name="Gigascience">
        <title>Genome assembly of the Pink Ipe (Handroanthus impetiginosus, Bignoniaceae), a highly valued, ecologically keystone Neotropical timber forest tree.</title>
        <authorList>
            <person name="Silva-Junior O.B."/>
            <person name="Grattapaglia D."/>
            <person name="Novaes E."/>
            <person name="Collevatti R.G."/>
        </authorList>
    </citation>
    <scope>NUCLEOTIDE SEQUENCE [LARGE SCALE GENOMIC DNA]</scope>
    <source>
        <strain evidence="3">cv. UFG-1</strain>
    </source>
</reference>
<evidence type="ECO:0000313" key="2">
    <source>
        <dbReference type="EMBL" id="PIN12883.1"/>
    </source>
</evidence>
<dbReference type="AlphaFoldDB" id="A0A2G9H5Y3"/>
<dbReference type="STRING" id="429701.A0A2G9H5Y3"/>
<dbReference type="InterPro" id="IPR050994">
    <property type="entry name" value="At_inactive_RLKs"/>
</dbReference>
<keyword evidence="2" id="KW-0808">Transferase</keyword>
<dbReference type="InterPro" id="IPR001245">
    <property type="entry name" value="Ser-Thr/Tyr_kinase_cat_dom"/>
</dbReference>
<sequence length="292" mass="32422">MAAMSNGVNFVVKRLKSVNISEYDFKRHMDIVGNIEHENVVALRAYYSSEDEKLMLYDYYSKGSVYAKLHGTRVKLAIGAATCIAEIHAQVGGTLVHGNIKSSNIFLNSQQYCFNSSRNVSQASDVYSFGILLFKLLTKMSTAHLPGGSKPVDLVKLVSSVKSKEGAAKVFDPYLLKYPTIREDMVKMLQIGIKCVAKSTKKRPKMFEVVKMLEDIRKTGTNRTPLDWEIRLKIAVGAARGIAHIHMQDDQKLVHGNIKSSNIFLNGQKLGVLSKHQATAPQKSQTTVTCPK</sequence>
<dbReference type="PROSITE" id="PS50011">
    <property type="entry name" value="PROTEIN_KINASE_DOM"/>
    <property type="match status" value="1"/>
</dbReference>
<proteinExistence type="predicted"/>
<dbReference type="InterPro" id="IPR000719">
    <property type="entry name" value="Prot_kinase_dom"/>
</dbReference>
<accession>A0A2G9H5Y3</accession>
<dbReference type="Proteomes" id="UP000231279">
    <property type="component" value="Unassembled WGS sequence"/>
</dbReference>
<protein>
    <submittedName>
        <fullName evidence="2">Serine/threonine protein kinase</fullName>
        <ecNumber evidence="2">2.7.11.1</ecNumber>
    </submittedName>
</protein>
<gene>
    <name evidence="2" type="ORF">CDL12_14508</name>
</gene>
<dbReference type="GO" id="GO:0005524">
    <property type="term" value="F:ATP binding"/>
    <property type="evidence" value="ECO:0007669"/>
    <property type="project" value="InterPro"/>
</dbReference>
<keyword evidence="2" id="KW-0418">Kinase</keyword>
<dbReference type="Gene3D" id="1.10.510.10">
    <property type="entry name" value="Transferase(Phosphotransferase) domain 1"/>
    <property type="match status" value="3"/>
</dbReference>
<dbReference type="EC" id="2.7.11.1" evidence="2"/>
<dbReference type="GO" id="GO:0004674">
    <property type="term" value="F:protein serine/threonine kinase activity"/>
    <property type="evidence" value="ECO:0007669"/>
    <property type="project" value="UniProtKB-KW"/>
</dbReference>
<dbReference type="OrthoDB" id="907176at2759"/>
<dbReference type="EMBL" id="NKXS01002598">
    <property type="protein sequence ID" value="PIN12883.1"/>
    <property type="molecule type" value="Genomic_DNA"/>
</dbReference>
<evidence type="ECO:0000313" key="3">
    <source>
        <dbReference type="Proteomes" id="UP000231279"/>
    </source>
</evidence>
<dbReference type="InterPro" id="IPR011009">
    <property type="entry name" value="Kinase-like_dom_sf"/>
</dbReference>
<keyword evidence="3" id="KW-1185">Reference proteome</keyword>
<feature type="domain" description="Protein kinase" evidence="1">
    <location>
        <begin position="1"/>
        <end position="292"/>
    </location>
</feature>